<gene>
    <name evidence="9" type="ORF">SRAS04492_LOCUS4903</name>
</gene>
<dbReference type="AlphaFoldDB" id="A0A7S3FVH0"/>
<keyword evidence="3" id="KW-0479">Metal-binding</keyword>
<accession>A0A7S3FVH0</accession>
<evidence type="ECO:0000259" key="8">
    <source>
        <dbReference type="PROSITE" id="PS51144"/>
    </source>
</evidence>
<dbReference type="InterPro" id="IPR036398">
    <property type="entry name" value="CA_dom_sf"/>
</dbReference>
<dbReference type="InterPro" id="IPR023561">
    <property type="entry name" value="Carbonic_anhydrase_a-class"/>
</dbReference>
<dbReference type="EC" id="4.2.1.1" evidence="2"/>
<dbReference type="PANTHER" id="PTHR18952">
    <property type="entry name" value="CARBONIC ANHYDRASE"/>
    <property type="match status" value="1"/>
</dbReference>
<evidence type="ECO:0000256" key="2">
    <source>
        <dbReference type="ARBA" id="ARBA00012925"/>
    </source>
</evidence>
<dbReference type="GO" id="GO:0008270">
    <property type="term" value="F:zinc ion binding"/>
    <property type="evidence" value="ECO:0007669"/>
    <property type="project" value="InterPro"/>
</dbReference>
<dbReference type="GO" id="GO:0004089">
    <property type="term" value="F:carbonate dehydratase activity"/>
    <property type="evidence" value="ECO:0007669"/>
    <property type="project" value="UniProtKB-EC"/>
</dbReference>
<dbReference type="SMART" id="SM01057">
    <property type="entry name" value="Carb_anhydrase"/>
    <property type="match status" value="1"/>
</dbReference>
<dbReference type="InterPro" id="IPR001148">
    <property type="entry name" value="CA_dom"/>
</dbReference>
<proteinExistence type="inferred from homology"/>
<sequence length="220" mass="25343">MEFDLEGEDLFLKTKLAQLWHPDLTEMTFVPKQFHFHMGKGHKGHGKKDKGSEHTLDGNHLDMEMHIVCLNLDASTKDKFLAAVVGVLFKINREATQPNFADKFFAKLFDSERPLIDFQREFVDHLDFNNRFVYRGSLTTPPYSESLLWTVLLDTIDISPETAELFKLDETENAKNARKYEDPISREPIQPHQVGAQNREVQKTNGRQVFKLEGAHAEEA</sequence>
<dbReference type="Pfam" id="PF00194">
    <property type="entry name" value="Carb_anhydrase"/>
    <property type="match status" value="1"/>
</dbReference>
<dbReference type="PANTHER" id="PTHR18952:SF265">
    <property type="entry name" value="CARBONIC ANHYDRASE"/>
    <property type="match status" value="1"/>
</dbReference>
<dbReference type="EMBL" id="HBIA01009406">
    <property type="protein sequence ID" value="CAE0233104.1"/>
    <property type="molecule type" value="Transcribed_RNA"/>
</dbReference>
<name>A0A7S3FVH0_9SPIT</name>
<keyword evidence="4" id="KW-0862">Zinc</keyword>
<comment type="similarity">
    <text evidence="1">Belongs to the alpha-carbonic anhydrase family.</text>
</comment>
<evidence type="ECO:0000256" key="6">
    <source>
        <dbReference type="ARBA" id="ARBA00048348"/>
    </source>
</evidence>
<evidence type="ECO:0000313" key="9">
    <source>
        <dbReference type="EMBL" id="CAE0233104.1"/>
    </source>
</evidence>
<dbReference type="PROSITE" id="PS51144">
    <property type="entry name" value="ALPHA_CA_2"/>
    <property type="match status" value="1"/>
</dbReference>
<dbReference type="SUPFAM" id="SSF51069">
    <property type="entry name" value="Carbonic anhydrase"/>
    <property type="match status" value="1"/>
</dbReference>
<feature type="domain" description="Alpha-carbonic anhydrase" evidence="8">
    <location>
        <begin position="1"/>
        <end position="193"/>
    </location>
</feature>
<evidence type="ECO:0000256" key="1">
    <source>
        <dbReference type="ARBA" id="ARBA00010718"/>
    </source>
</evidence>
<evidence type="ECO:0000256" key="4">
    <source>
        <dbReference type="ARBA" id="ARBA00022833"/>
    </source>
</evidence>
<protein>
    <recommendedName>
        <fullName evidence="2">carbonic anhydrase</fullName>
        <ecNumber evidence="2">4.2.1.1</ecNumber>
    </recommendedName>
</protein>
<evidence type="ECO:0000256" key="3">
    <source>
        <dbReference type="ARBA" id="ARBA00022723"/>
    </source>
</evidence>
<reference evidence="9" key="1">
    <citation type="submission" date="2021-01" db="EMBL/GenBank/DDBJ databases">
        <authorList>
            <person name="Corre E."/>
            <person name="Pelletier E."/>
            <person name="Niang G."/>
            <person name="Scheremetjew M."/>
            <person name="Finn R."/>
            <person name="Kale V."/>
            <person name="Holt S."/>
            <person name="Cochrane G."/>
            <person name="Meng A."/>
            <person name="Brown T."/>
            <person name="Cohen L."/>
        </authorList>
    </citation>
    <scope>NUCLEOTIDE SEQUENCE</scope>
    <source>
        <strain evidence="9">Ras09</strain>
    </source>
</reference>
<keyword evidence="5" id="KW-0456">Lyase</keyword>
<dbReference type="Gene3D" id="3.10.200.10">
    <property type="entry name" value="Alpha carbonic anhydrase"/>
    <property type="match status" value="1"/>
</dbReference>
<evidence type="ECO:0000256" key="5">
    <source>
        <dbReference type="ARBA" id="ARBA00023239"/>
    </source>
</evidence>
<organism evidence="9">
    <name type="scientific">Strombidium rassoulzadegani</name>
    <dbReference type="NCBI Taxonomy" id="1082188"/>
    <lineage>
        <taxon>Eukaryota</taxon>
        <taxon>Sar</taxon>
        <taxon>Alveolata</taxon>
        <taxon>Ciliophora</taxon>
        <taxon>Intramacronucleata</taxon>
        <taxon>Spirotrichea</taxon>
        <taxon>Oligotrichia</taxon>
        <taxon>Strombidiidae</taxon>
        <taxon>Strombidium</taxon>
    </lineage>
</organism>
<evidence type="ECO:0000256" key="7">
    <source>
        <dbReference type="SAM" id="MobiDB-lite"/>
    </source>
</evidence>
<feature type="region of interest" description="Disordered" evidence="7">
    <location>
        <begin position="177"/>
        <end position="204"/>
    </location>
</feature>
<comment type="catalytic activity">
    <reaction evidence="6">
        <text>hydrogencarbonate + H(+) = CO2 + H2O</text>
        <dbReference type="Rhea" id="RHEA:10748"/>
        <dbReference type="ChEBI" id="CHEBI:15377"/>
        <dbReference type="ChEBI" id="CHEBI:15378"/>
        <dbReference type="ChEBI" id="CHEBI:16526"/>
        <dbReference type="ChEBI" id="CHEBI:17544"/>
        <dbReference type="EC" id="4.2.1.1"/>
    </reaction>
</comment>